<proteinExistence type="predicted"/>
<dbReference type="PANTHER" id="PTHR33392">
    <property type="entry name" value="POLYISOPRENYL-TEICHOIC ACID--PEPTIDOGLYCAN TEICHOIC ACID TRANSFERASE TAGU"/>
    <property type="match status" value="1"/>
</dbReference>
<dbReference type="PANTHER" id="PTHR33392:SF6">
    <property type="entry name" value="POLYISOPRENYL-TEICHOIC ACID--PEPTIDOGLYCAN TEICHOIC ACID TRANSFERASE TAGU"/>
    <property type="match status" value="1"/>
</dbReference>
<dbReference type="RefSeq" id="WP_013701114.1">
    <property type="nucleotide sequence ID" value="NC_015385.1"/>
</dbReference>
<dbReference type="Pfam" id="PF13399">
    <property type="entry name" value="LytR_C"/>
    <property type="match status" value="1"/>
</dbReference>
<sequence length="406" mass="45230">MSISKEQRNGIFLLTILVIIIGVVGFIVLSLRMDPIEENLKLNPVINSLWILKDDDGNALSTDVLVFYPQTGQASAFDILGNTGAIYKSLGRVDRIDSVYKEKGLASYKDEIEKLIGKKIPFTIEIKLSDLELLADYLGGLNVFISFPVDETDENGMRCLFPSGAVVLDGDKIHDYIMYKSPSENASDVEDRRQAVFVSLIYALKENRNIIFAKNNFSVYEEKIKTNIDKKNFYNLMKKLSLIDTERFSIQTITGSLRTVDGQTLLFPYYDGQLIKDVINQAISSLVSGDLGNQNRVYVLVIQNGTTEQGLARNTSFLLQSAGYEVLETKNADRNDYEKTEIINHIGNSEAAKTLGNFIHCTNIIDEEVMPENADSTSAAQADFTIILGKDFNGRFVKGSSSKSSE</sequence>
<dbReference type="STRING" id="869209.Tresu_0897"/>
<evidence type="ECO:0000259" key="2">
    <source>
        <dbReference type="Pfam" id="PF13399"/>
    </source>
</evidence>
<organism evidence="3 4">
    <name type="scientific">Treponema succinifaciens (strain ATCC 33096 / DSM 2489 / 6091)</name>
    <dbReference type="NCBI Taxonomy" id="869209"/>
    <lineage>
        <taxon>Bacteria</taxon>
        <taxon>Pseudomonadati</taxon>
        <taxon>Spirochaetota</taxon>
        <taxon>Spirochaetia</taxon>
        <taxon>Spirochaetales</taxon>
        <taxon>Treponemataceae</taxon>
        <taxon>Treponema</taxon>
    </lineage>
</organism>
<dbReference type="EMBL" id="CP002631">
    <property type="protein sequence ID" value="AEB13821.1"/>
    <property type="molecule type" value="Genomic_DNA"/>
</dbReference>
<keyword evidence="4" id="KW-1185">Reference proteome</keyword>
<dbReference type="AlphaFoldDB" id="F2NRK3"/>
<dbReference type="eggNOG" id="COG1316">
    <property type="taxonomic scope" value="Bacteria"/>
</dbReference>
<dbReference type="GeneID" id="302998064"/>
<feature type="transmembrane region" description="Helical" evidence="1">
    <location>
        <begin position="12"/>
        <end position="31"/>
    </location>
</feature>
<keyword evidence="1" id="KW-1133">Transmembrane helix</keyword>
<dbReference type="Proteomes" id="UP000006852">
    <property type="component" value="Chromosome"/>
</dbReference>
<evidence type="ECO:0000313" key="4">
    <source>
        <dbReference type="Proteomes" id="UP000006852"/>
    </source>
</evidence>
<dbReference type="HOGENOM" id="CLU_690662_0_0_12"/>
<dbReference type="OrthoDB" id="362782at2"/>
<keyword evidence="1" id="KW-0472">Membrane</keyword>
<protein>
    <recommendedName>
        <fullName evidence="2">LytR/CpsA/Psr regulator C-terminal domain-containing protein</fullName>
    </recommendedName>
</protein>
<dbReference type="KEGG" id="tsu:Tresu_0897"/>
<feature type="domain" description="LytR/CpsA/Psr regulator C-terminal" evidence="2">
    <location>
        <begin position="301"/>
        <end position="392"/>
    </location>
</feature>
<evidence type="ECO:0000256" key="1">
    <source>
        <dbReference type="SAM" id="Phobius"/>
    </source>
</evidence>
<reference evidence="3 4" key="1">
    <citation type="journal article" date="2011" name="Stand. Genomic Sci.">
        <title>Complete genome sequence of Treponema succinifaciens type strain (6091).</title>
        <authorList>
            <person name="Han C."/>
            <person name="Gronow S."/>
            <person name="Teshima H."/>
            <person name="Lapidus A."/>
            <person name="Nolan M."/>
            <person name="Lucas S."/>
            <person name="Hammon N."/>
            <person name="Deshpande S."/>
            <person name="Cheng J.F."/>
            <person name="Zeytun A."/>
            <person name="Tapia R."/>
            <person name="Goodwin L."/>
            <person name="Pitluck S."/>
            <person name="Liolios K."/>
            <person name="Pagani I."/>
            <person name="Ivanova N."/>
            <person name="Mavromatis K."/>
            <person name="Mikhailova N."/>
            <person name="Huntemann M."/>
            <person name="Pati A."/>
            <person name="Chen A."/>
            <person name="Palaniappan K."/>
            <person name="Land M."/>
            <person name="Hauser L."/>
            <person name="Brambilla E.M."/>
            <person name="Rohde M."/>
            <person name="Goker M."/>
            <person name="Woyke T."/>
            <person name="Bristow J."/>
            <person name="Eisen J.A."/>
            <person name="Markowitz V."/>
            <person name="Hugenholtz P."/>
            <person name="Kyrpides N.C."/>
            <person name="Klenk H.P."/>
            <person name="Detter J.C."/>
        </authorList>
    </citation>
    <scope>NUCLEOTIDE SEQUENCE [LARGE SCALE GENOMIC DNA]</scope>
    <source>
        <strain evidence="4">ATCC 33096 / DSM 2489 / 6091</strain>
    </source>
</reference>
<name>F2NRK3_TRES6</name>
<accession>F2NRK3</accession>
<dbReference type="InterPro" id="IPR050922">
    <property type="entry name" value="LytR/CpsA/Psr_CW_biosynth"/>
</dbReference>
<dbReference type="Gene3D" id="3.40.630.190">
    <property type="entry name" value="LCP protein"/>
    <property type="match status" value="1"/>
</dbReference>
<gene>
    <name evidence="3" type="ordered locus">Tresu_0897</name>
</gene>
<dbReference type="InterPro" id="IPR027381">
    <property type="entry name" value="LytR/CpsA/Psr_C"/>
</dbReference>
<dbReference type="Gene3D" id="3.30.70.2390">
    <property type="match status" value="1"/>
</dbReference>
<reference evidence="4" key="2">
    <citation type="submission" date="2011-04" db="EMBL/GenBank/DDBJ databases">
        <title>The complete genome of chromosome of Treponema succinifaciens DSM 2489.</title>
        <authorList>
            <person name="Lucas S."/>
            <person name="Copeland A."/>
            <person name="Lapidus A."/>
            <person name="Bruce D."/>
            <person name="Goodwin L."/>
            <person name="Pitluck S."/>
            <person name="Peters L."/>
            <person name="Kyrpides N."/>
            <person name="Mavromatis K."/>
            <person name="Ivanova N."/>
            <person name="Ovchinnikova G."/>
            <person name="Teshima H."/>
            <person name="Detter J.C."/>
            <person name="Tapia R."/>
            <person name="Han C."/>
            <person name="Land M."/>
            <person name="Hauser L."/>
            <person name="Markowitz V."/>
            <person name="Cheng J.-F."/>
            <person name="Hugenholtz P."/>
            <person name="Woyke T."/>
            <person name="Wu D."/>
            <person name="Gronow S."/>
            <person name="Wellnitz S."/>
            <person name="Brambilla E."/>
            <person name="Klenk H.-P."/>
            <person name="Eisen J.A."/>
        </authorList>
    </citation>
    <scope>NUCLEOTIDE SEQUENCE [LARGE SCALE GENOMIC DNA]</scope>
    <source>
        <strain evidence="4">ATCC 33096 / DSM 2489 / 6091</strain>
    </source>
</reference>
<evidence type="ECO:0000313" key="3">
    <source>
        <dbReference type="EMBL" id="AEB13821.1"/>
    </source>
</evidence>
<keyword evidence="1" id="KW-0812">Transmembrane</keyword>